<dbReference type="GO" id="GO:0097367">
    <property type="term" value="F:carbohydrate derivative binding"/>
    <property type="evidence" value="ECO:0007669"/>
    <property type="project" value="InterPro"/>
</dbReference>
<comment type="caution">
    <text evidence="4">The sequence shown here is derived from an EMBL/GenBank/DDBJ whole genome shotgun (WGS) entry which is preliminary data.</text>
</comment>
<dbReference type="Gene3D" id="3.40.50.10490">
    <property type="entry name" value="Glucose-6-phosphate isomerase like protein, domain 1"/>
    <property type="match status" value="2"/>
</dbReference>
<organism evidence="4">
    <name type="scientific">marine sediment metagenome</name>
    <dbReference type="NCBI Taxonomy" id="412755"/>
    <lineage>
        <taxon>unclassified sequences</taxon>
        <taxon>metagenomes</taxon>
        <taxon>ecological metagenomes</taxon>
    </lineage>
</organism>
<feature type="non-terminal residue" evidence="4">
    <location>
        <position position="1"/>
    </location>
</feature>
<dbReference type="InterPro" id="IPR035490">
    <property type="entry name" value="GlmS/FrlB_SIS"/>
</dbReference>
<dbReference type="PROSITE" id="PS51464">
    <property type="entry name" value="SIS"/>
    <property type="match status" value="2"/>
</dbReference>
<accession>A0A0F9PY02</accession>
<dbReference type="AlphaFoldDB" id="A0A0F9PY02"/>
<dbReference type="GO" id="GO:0004360">
    <property type="term" value="F:glutamine-fructose-6-phosphate transaminase (isomerizing) activity"/>
    <property type="evidence" value="ECO:0007669"/>
    <property type="project" value="TreeGrafter"/>
</dbReference>
<evidence type="ECO:0000256" key="2">
    <source>
        <dbReference type="ARBA" id="ARBA00022737"/>
    </source>
</evidence>
<sequence length="364" mass="39566">SSKGEANTFMEKEIHEQPVAIYDTMMNNNWEQVAEKIFDIFDERIITNVTLIACGTSLHACMVGSMMIEGVSRFRARSRLASEVSASAAIIDSNDLVIAISQSGETADTLQAIRYAKMKGATVISIVNTRGSSGENISDYTIHTAAGQEISVASTKAFSSQLIVLTMITMILRACRSGSDVAREQFVTTQNEIYRCADQMVHIFNQKNKIREISEEIADAKTVLYLGRGLNVPIALEGALKLKEISYIHAEGFAAGEMKHGSIALIEEGTPVIAIVDKGQAYKKMLSSIEEAKSRGAKIIAVATEGDFGMNSIADHVIFIPKVSELFVPLMATVPLQLLAMYTAECLGTDIDKPRNLAKSVTVE</sequence>
<keyword evidence="2" id="KW-0677">Repeat</keyword>
<keyword evidence="1" id="KW-0963">Cytoplasm</keyword>
<dbReference type="SUPFAM" id="SSF53697">
    <property type="entry name" value="SIS domain"/>
    <property type="match status" value="1"/>
</dbReference>
<dbReference type="EMBL" id="LAZR01001959">
    <property type="protein sequence ID" value="KKN36525.1"/>
    <property type="molecule type" value="Genomic_DNA"/>
</dbReference>
<dbReference type="NCBIfam" id="NF001484">
    <property type="entry name" value="PRK00331.1"/>
    <property type="match status" value="1"/>
</dbReference>
<dbReference type="CDD" id="cd05009">
    <property type="entry name" value="SIS_GlmS_GlmD_2"/>
    <property type="match status" value="1"/>
</dbReference>
<dbReference type="PANTHER" id="PTHR10937">
    <property type="entry name" value="GLUCOSAMINE--FRUCTOSE-6-PHOSPHATE AMINOTRANSFERASE, ISOMERIZING"/>
    <property type="match status" value="1"/>
</dbReference>
<dbReference type="GO" id="GO:0006487">
    <property type="term" value="P:protein N-linked glycosylation"/>
    <property type="evidence" value="ECO:0007669"/>
    <property type="project" value="TreeGrafter"/>
</dbReference>
<protein>
    <recommendedName>
        <fullName evidence="3">SIS domain-containing protein</fullName>
    </recommendedName>
</protein>
<dbReference type="Pfam" id="PF01380">
    <property type="entry name" value="SIS"/>
    <property type="match status" value="2"/>
</dbReference>
<dbReference type="InterPro" id="IPR035466">
    <property type="entry name" value="GlmS/AgaS_SIS"/>
</dbReference>
<dbReference type="GO" id="GO:0006002">
    <property type="term" value="P:fructose 6-phosphate metabolic process"/>
    <property type="evidence" value="ECO:0007669"/>
    <property type="project" value="TreeGrafter"/>
</dbReference>
<evidence type="ECO:0000313" key="4">
    <source>
        <dbReference type="EMBL" id="KKN36525.1"/>
    </source>
</evidence>
<gene>
    <name evidence="4" type="ORF">LCGC14_0772610</name>
</gene>
<feature type="domain" description="SIS" evidence="3">
    <location>
        <begin position="213"/>
        <end position="354"/>
    </location>
</feature>
<feature type="domain" description="SIS" evidence="3">
    <location>
        <begin position="33"/>
        <end position="178"/>
    </location>
</feature>
<dbReference type="CDD" id="cd05008">
    <property type="entry name" value="SIS_GlmS_GlmD_1"/>
    <property type="match status" value="1"/>
</dbReference>
<dbReference type="GO" id="GO:0006047">
    <property type="term" value="P:UDP-N-acetylglucosamine metabolic process"/>
    <property type="evidence" value="ECO:0007669"/>
    <property type="project" value="TreeGrafter"/>
</dbReference>
<dbReference type="PANTHER" id="PTHR10937:SF0">
    <property type="entry name" value="GLUTAMINE--FRUCTOSE-6-PHOSPHATE TRANSAMINASE (ISOMERIZING)"/>
    <property type="match status" value="1"/>
</dbReference>
<dbReference type="InterPro" id="IPR001347">
    <property type="entry name" value="SIS_dom"/>
</dbReference>
<reference evidence="4" key="1">
    <citation type="journal article" date="2015" name="Nature">
        <title>Complex archaea that bridge the gap between prokaryotes and eukaryotes.</title>
        <authorList>
            <person name="Spang A."/>
            <person name="Saw J.H."/>
            <person name="Jorgensen S.L."/>
            <person name="Zaremba-Niedzwiedzka K."/>
            <person name="Martijn J."/>
            <person name="Lind A.E."/>
            <person name="van Eijk R."/>
            <person name="Schleper C."/>
            <person name="Guy L."/>
            <person name="Ettema T.J."/>
        </authorList>
    </citation>
    <scope>NUCLEOTIDE SEQUENCE</scope>
</reference>
<proteinExistence type="predicted"/>
<dbReference type="FunFam" id="3.40.50.10490:FF:000022">
    <property type="entry name" value="Glutamine--fructose-6-phosphate aminotransferase [isomerizing]"/>
    <property type="match status" value="1"/>
</dbReference>
<evidence type="ECO:0000259" key="3">
    <source>
        <dbReference type="PROSITE" id="PS51464"/>
    </source>
</evidence>
<evidence type="ECO:0000256" key="1">
    <source>
        <dbReference type="ARBA" id="ARBA00022490"/>
    </source>
</evidence>
<dbReference type="InterPro" id="IPR046348">
    <property type="entry name" value="SIS_dom_sf"/>
</dbReference>
<name>A0A0F9PY02_9ZZZZ</name>